<dbReference type="InterPro" id="IPR036291">
    <property type="entry name" value="NAD(P)-bd_dom_sf"/>
</dbReference>
<dbReference type="Gene3D" id="3.40.50.720">
    <property type="entry name" value="NAD(P)-binding Rossmann-like Domain"/>
    <property type="match status" value="1"/>
</dbReference>
<dbReference type="EnsemblMetazoa" id="CapteT200586">
    <property type="protein sequence ID" value="CapteP200586"/>
    <property type="gene ID" value="CapteG200586"/>
</dbReference>
<dbReference type="GO" id="GO:0016491">
    <property type="term" value="F:oxidoreductase activity"/>
    <property type="evidence" value="ECO:0007669"/>
    <property type="project" value="TreeGrafter"/>
</dbReference>
<dbReference type="STRING" id="283909.R7TEJ2"/>
<dbReference type="EMBL" id="KB311138">
    <property type="protein sequence ID" value="ELT89892.1"/>
    <property type="molecule type" value="Genomic_DNA"/>
</dbReference>
<dbReference type="PRINTS" id="PR00081">
    <property type="entry name" value="GDHRDH"/>
</dbReference>
<name>R7TEJ2_CAPTE</name>
<gene>
    <name evidence="1" type="ORF">CAPTEDRAFT_200586</name>
</gene>
<dbReference type="PANTHER" id="PTHR43313">
    <property type="entry name" value="SHORT-CHAIN DEHYDROGENASE/REDUCTASE FAMILY 9C"/>
    <property type="match status" value="1"/>
</dbReference>
<evidence type="ECO:0000313" key="3">
    <source>
        <dbReference type="Proteomes" id="UP000014760"/>
    </source>
</evidence>
<dbReference type="FunCoup" id="R7TEJ2">
    <property type="interactions" value="12"/>
</dbReference>
<dbReference type="HOGENOM" id="CLU_010194_2_0_1"/>
<accession>R7TEJ2</accession>
<evidence type="ECO:0000313" key="2">
    <source>
        <dbReference type="EnsemblMetazoa" id="CapteP200586"/>
    </source>
</evidence>
<organism evidence="1">
    <name type="scientific">Capitella teleta</name>
    <name type="common">Polychaete worm</name>
    <dbReference type="NCBI Taxonomy" id="283909"/>
    <lineage>
        <taxon>Eukaryota</taxon>
        <taxon>Metazoa</taxon>
        <taxon>Spiralia</taxon>
        <taxon>Lophotrochozoa</taxon>
        <taxon>Annelida</taxon>
        <taxon>Polychaeta</taxon>
        <taxon>Sedentaria</taxon>
        <taxon>Scolecida</taxon>
        <taxon>Capitellidae</taxon>
        <taxon>Capitella</taxon>
    </lineage>
</organism>
<dbReference type="OrthoDB" id="5296at2759"/>
<dbReference type="PANTHER" id="PTHR43313:SF1">
    <property type="entry name" value="3BETA-HYDROXYSTEROID DEHYDROGENASE DHS-16"/>
    <property type="match status" value="1"/>
</dbReference>
<reference evidence="3" key="1">
    <citation type="submission" date="2012-12" db="EMBL/GenBank/DDBJ databases">
        <authorList>
            <person name="Hellsten U."/>
            <person name="Grimwood J."/>
            <person name="Chapman J.A."/>
            <person name="Shapiro H."/>
            <person name="Aerts A."/>
            <person name="Otillar R.P."/>
            <person name="Terry A.Y."/>
            <person name="Boore J.L."/>
            <person name="Simakov O."/>
            <person name="Marletaz F."/>
            <person name="Cho S.-J."/>
            <person name="Edsinger-Gonzales E."/>
            <person name="Havlak P."/>
            <person name="Kuo D.-H."/>
            <person name="Larsson T."/>
            <person name="Lv J."/>
            <person name="Arendt D."/>
            <person name="Savage R."/>
            <person name="Osoegawa K."/>
            <person name="de Jong P."/>
            <person name="Lindberg D.R."/>
            <person name="Seaver E.C."/>
            <person name="Weisblat D.A."/>
            <person name="Putnam N.H."/>
            <person name="Grigoriev I.V."/>
            <person name="Rokhsar D.S."/>
        </authorList>
    </citation>
    <scope>NUCLEOTIDE SEQUENCE</scope>
    <source>
        <strain evidence="3">I ESC-2004</strain>
    </source>
</reference>
<dbReference type="SUPFAM" id="SSF51735">
    <property type="entry name" value="NAD(P)-binding Rossmann-fold domains"/>
    <property type="match status" value="1"/>
</dbReference>
<dbReference type="Proteomes" id="UP000014760">
    <property type="component" value="Unassembled WGS sequence"/>
</dbReference>
<reference evidence="2" key="3">
    <citation type="submission" date="2015-06" db="UniProtKB">
        <authorList>
            <consortium name="EnsemblMetazoa"/>
        </authorList>
    </citation>
    <scope>IDENTIFICATION</scope>
</reference>
<dbReference type="OMA" id="VDWLVIE"/>
<proteinExistence type="predicted"/>
<keyword evidence="3" id="KW-1185">Reference proteome</keyword>
<dbReference type="GO" id="GO:0008202">
    <property type="term" value="P:steroid metabolic process"/>
    <property type="evidence" value="ECO:0007669"/>
    <property type="project" value="TreeGrafter"/>
</dbReference>
<dbReference type="InterPro" id="IPR002347">
    <property type="entry name" value="SDR_fam"/>
</dbReference>
<protein>
    <submittedName>
        <fullName evidence="1 2">Uncharacterized protein</fullName>
    </submittedName>
</protein>
<dbReference type="Pfam" id="PF00106">
    <property type="entry name" value="adh_short"/>
    <property type="match status" value="1"/>
</dbReference>
<dbReference type="EMBL" id="AMQN01003200">
    <property type="status" value="NOT_ANNOTATED_CDS"/>
    <property type="molecule type" value="Genomic_DNA"/>
</dbReference>
<sequence>MYIDGYREKCVMITGCDSGFGNELAKRLDRLGLRVIAGCYTEQGIQELHNACSGRFAALRLDITDAASVEEALNNIKRILREGNRVLWGLLNNAGVFGDLGPVEWSSKEDFSKVFEVNVYGSIRMTRAFLPLLKLSRLQREARIHDQHNRTHGFFALEAFGDACRRSLRPFGVSVHMIEPGSCVTGLNFKADAAKLKEASSGTWKRLHDEVIVEYGRDYYDKWCQRFINNYFMMASSNLRSVTSSMENALLSRHPRGRYPVGVDANFFVLPLQKLPEWITDSILMNSFSGPPPPASVKA</sequence>
<reference evidence="1 3" key="2">
    <citation type="journal article" date="2013" name="Nature">
        <title>Insights into bilaterian evolution from three spiralian genomes.</title>
        <authorList>
            <person name="Simakov O."/>
            <person name="Marletaz F."/>
            <person name="Cho S.J."/>
            <person name="Edsinger-Gonzales E."/>
            <person name="Havlak P."/>
            <person name="Hellsten U."/>
            <person name="Kuo D.H."/>
            <person name="Larsson T."/>
            <person name="Lv J."/>
            <person name="Arendt D."/>
            <person name="Savage R."/>
            <person name="Osoegawa K."/>
            <person name="de Jong P."/>
            <person name="Grimwood J."/>
            <person name="Chapman J.A."/>
            <person name="Shapiro H."/>
            <person name="Aerts A."/>
            <person name="Otillar R.P."/>
            <person name="Terry A.Y."/>
            <person name="Boore J.L."/>
            <person name="Grigoriev I.V."/>
            <person name="Lindberg D.R."/>
            <person name="Seaver E.C."/>
            <person name="Weisblat D.A."/>
            <person name="Putnam N.H."/>
            <person name="Rokhsar D.S."/>
        </authorList>
    </citation>
    <scope>NUCLEOTIDE SEQUENCE</scope>
    <source>
        <strain evidence="1 3">I ESC-2004</strain>
    </source>
</reference>
<evidence type="ECO:0000313" key="1">
    <source>
        <dbReference type="EMBL" id="ELT89892.1"/>
    </source>
</evidence>
<dbReference type="AlphaFoldDB" id="R7TEJ2"/>